<sequence length="751" mass="83876">MGQVQDSTRDDHSKEGTHESLELTTPAVDQNSEEQSPIEQVALTVSTADDPSMPVWTFRMWTLGLTSCVLLSFINQFFSYRTAPLIVTPISVQIVALPLGRFMAAVLPSKKVQVPFTHFSFSLNPGPFNIKEHVLITIFANAGSAFGNGGAYAVGIVNITKAFYKRQMDFTAGLLVVLTTQVLGYGWAGLLRKYLVEPAHMWWPGNLVQVSLFRTLHEEEKTKGLSRIKFFTIMMIVSFSYYVIPGYFFLMITSMSWVCWAWPLSVTAQQLGSGQKGLGLGAFSIDWATTASYLLSPLVAPWFAIVNVMVGYALVMYIFTPATYWTDIYHAKTFPIFSSNLFTTSGQLYDITAVVNKNFELDLEAYKRNGPIHLSTFFAITYGFGFAAVAATLTHVAAFHGKEIWQRYKASLKERPDVHTRLMRSYPEIPQWWFFVLLVVTIGITVAVCEGYKHQLQLPWWGVLLACALASFFTLPIGVITATTNQTPGLNIITEYIMGYMLPGKPIANVCFKTYGYMSMSQAIAFLQDFKLGHYMKVPPRPMFTVQVVGTIVAGTVNMGVAWWLLTTIKNICDKTQLPPGSPWTCPSDRVFFDASVIWGLVGPKRIFGSLGEYSKLSWFFLGGALGPILVWIISRIFPKVSWLPLINLPVLLGASANLLPATAVNYQSWIIVGTIFNYFVFRYHKNWWRRYNYVLSAALDAGLAFMAVFLYFTLGLDNKSVTWWGNNVDNCPLAACPTAPGIKVDGCPVF</sequence>
<organism evidence="1 2">
    <name type="scientific">Diphasiastrum complanatum</name>
    <name type="common">Issler's clubmoss</name>
    <name type="synonym">Lycopodium complanatum</name>
    <dbReference type="NCBI Taxonomy" id="34168"/>
    <lineage>
        <taxon>Eukaryota</taxon>
        <taxon>Viridiplantae</taxon>
        <taxon>Streptophyta</taxon>
        <taxon>Embryophyta</taxon>
        <taxon>Tracheophyta</taxon>
        <taxon>Lycopodiopsida</taxon>
        <taxon>Lycopodiales</taxon>
        <taxon>Lycopodiaceae</taxon>
        <taxon>Lycopodioideae</taxon>
        <taxon>Diphasiastrum</taxon>
    </lineage>
</organism>
<dbReference type="Proteomes" id="UP001162992">
    <property type="component" value="Chromosome 10"/>
</dbReference>
<dbReference type="EMBL" id="CM055101">
    <property type="protein sequence ID" value="KAJ7540057.1"/>
    <property type="molecule type" value="Genomic_DNA"/>
</dbReference>
<accession>A0ACC2CDD9</accession>
<reference evidence="2" key="1">
    <citation type="journal article" date="2024" name="Proc. Natl. Acad. Sci. U.S.A.">
        <title>Extraordinary preservation of gene collinearity over three hundred million years revealed in homosporous lycophytes.</title>
        <authorList>
            <person name="Li C."/>
            <person name="Wickell D."/>
            <person name="Kuo L.Y."/>
            <person name="Chen X."/>
            <person name="Nie B."/>
            <person name="Liao X."/>
            <person name="Peng D."/>
            <person name="Ji J."/>
            <person name="Jenkins J."/>
            <person name="Williams M."/>
            <person name="Shu S."/>
            <person name="Plott C."/>
            <person name="Barry K."/>
            <person name="Rajasekar S."/>
            <person name="Grimwood J."/>
            <person name="Han X."/>
            <person name="Sun S."/>
            <person name="Hou Z."/>
            <person name="He W."/>
            <person name="Dai G."/>
            <person name="Sun C."/>
            <person name="Schmutz J."/>
            <person name="Leebens-Mack J.H."/>
            <person name="Li F.W."/>
            <person name="Wang L."/>
        </authorList>
    </citation>
    <scope>NUCLEOTIDE SEQUENCE [LARGE SCALE GENOMIC DNA]</scope>
    <source>
        <strain evidence="2">cv. PW_Plant_1</strain>
    </source>
</reference>
<keyword evidence="2" id="KW-1185">Reference proteome</keyword>
<evidence type="ECO:0000313" key="1">
    <source>
        <dbReference type="EMBL" id="KAJ7540057.1"/>
    </source>
</evidence>
<evidence type="ECO:0000313" key="2">
    <source>
        <dbReference type="Proteomes" id="UP001162992"/>
    </source>
</evidence>
<gene>
    <name evidence="1" type="ORF">O6H91_10G000300</name>
</gene>
<comment type="caution">
    <text evidence="1">The sequence shown here is derived from an EMBL/GenBank/DDBJ whole genome shotgun (WGS) entry which is preliminary data.</text>
</comment>
<proteinExistence type="predicted"/>
<protein>
    <submittedName>
        <fullName evidence="1">Uncharacterized protein</fullName>
    </submittedName>
</protein>
<name>A0ACC2CDD9_DIPCM</name>